<organism evidence="1 2">
    <name type="scientific">Persea americana</name>
    <name type="common">Avocado</name>
    <dbReference type="NCBI Taxonomy" id="3435"/>
    <lineage>
        <taxon>Eukaryota</taxon>
        <taxon>Viridiplantae</taxon>
        <taxon>Streptophyta</taxon>
        <taxon>Embryophyta</taxon>
        <taxon>Tracheophyta</taxon>
        <taxon>Spermatophyta</taxon>
        <taxon>Magnoliopsida</taxon>
        <taxon>Magnoliidae</taxon>
        <taxon>Laurales</taxon>
        <taxon>Lauraceae</taxon>
        <taxon>Persea</taxon>
    </lineage>
</organism>
<protein>
    <submittedName>
        <fullName evidence="1">Uncharacterized protein</fullName>
    </submittedName>
</protein>
<accession>A0ACC2M3T0</accession>
<evidence type="ECO:0000313" key="2">
    <source>
        <dbReference type="Proteomes" id="UP001234297"/>
    </source>
</evidence>
<dbReference type="EMBL" id="CM056813">
    <property type="protein sequence ID" value="KAJ8640108.1"/>
    <property type="molecule type" value="Genomic_DNA"/>
</dbReference>
<dbReference type="Proteomes" id="UP001234297">
    <property type="component" value="Chromosome 5"/>
</dbReference>
<name>A0ACC2M3T0_PERAE</name>
<sequence length="284" mass="31902">MSGGISNMLVEDLHVWDAAAGLQVKTDRGRGGYITNSTIANMTMERVKIPIRFSSGSNDHPDEWWDPNALPVPVPSILIACCSSNASKSLTRNPATTLPSSVVISSLVVLRHVEERPPFTKDLVGEDDNLVGEDRIWLSPTSTSSDTFCTALLLPIVMPHPSVETLIQETWSILKRICRLPSPELESCINEALFIWFYSSDARRSAQAPSSYNWLECICGCQCIRWLFVCVCEELNRMVELTNSNITSFNLTRKARVHMRWVKPKQRVGQATRRQVRELLKVKA</sequence>
<gene>
    <name evidence="1" type="ORF">MRB53_016802</name>
</gene>
<evidence type="ECO:0000313" key="1">
    <source>
        <dbReference type="EMBL" id="KAJ8640108.1"/>
    </source>
</evidence>
<keyword evidence="2" id="KW-1185">Reference proteome</keyword>
<proteinExistence type="predicted"/>
<reference evidence="1 2" key="1">
    <citation type="journal article" date="2022" name="Hortic Res">
        <title>A haplotype resolved chromosomal level avocado genome allows analysis of novel avocado genes.</title>
        <authorList>
            <person name="Nath O."/>
            <person name="Fletcher S.J."/>
            <person name="Hayward A."/>
            <person name="Shaw L.M."/>
            <person name="Masouleh A.K."/>
            <person name="Furtado A."/>
            <person name="Henry R.J."/>
            <person name="Mitter N."/>
        </authorList>
    </citation>
    <scope>NUCLEOTIDE SEQUENCE [LARGE SCALE GENOMIC DNA]</scope>
    <source>
        <strain evidence="2">cv. Hass</strain>
    </source>
</reference>
<comment type="caution">
    <text evidence="1">The sequence shown here is derived from an EMBL/GenBank/DDBJ whole genome shotgun (WGS) entry which is preliminary data.</text>
</comment>